<sequence>MTTETSNTPRDERAERRAASIDRAAAAKQQVTTRIVDTDDSGTVTLSTEEIRTATGTRHSGQE</sequence>
<gene>
    <name evidence="2" type="ORF">PR002_g28166</name>
</gene>
<evidence type="ECO:0000313" key="2">
    <source>
        <dbReference type="EMBL" id="KAE8967104.1"/>
    </source>
</evidence>
<dbReference type="EMBL" id="QXFU01004778">
    <property type="protein sequence ID" value="KAE8967104.1"/>
    <property type="molecule type" value="Genomic_DNA"/>
</dbReference>
<feature type="compositionally biased region" description="Basic and acidic residues" evidence="1">
    <location>
        <begin position="9"/>
        <end position="20"/>
    </location>
</feature>
<dbReference type="AlphaFoldDB" id="A0A6A3HE23"/>
<dbReference type="Proteomes" id="UP000435112">
    <property type="component" value="Unassembled WGS sequence"/>
</dbReference>
<name>A0A6A3HE23_9STRA</name>
<evidence type="ECO:0000313" key="3">
    <source>
        <dbReference type="Proteomes" id="UP000435112"/>
    </source>
</evidence>
<proteinExistence type="predicted"/>
<feature type="region of interest" description="Disordered" evidence="1">
    <location>
        <begin position="1"/>
        <end position="63"/>
    </location>
</feature>
<organism evidence="2 3">
    <name type="scientific">Phytophthora rubi</name>
    <dbReference type="NCBI Taxonomy" id="129364"/>
    <lineage>
        <taxon>Eukaryota</taxon>
        <taxon>Sar</taxon>
        <taxon>Stramenopiles</taxon>
        <taxon>Oomycota</taxon>
        <taxon>Peronosporomycetes</taxon>
        <taxon>Peronosporales</taxon>
        <taxon>Peronosporaceae</taxon>
        <taxon>Phytophthora</taxon>
    </lineage>
</organism>
<evidence type="ECO:0000256" key="1">
    <source>
        <dbReference type="SAM" id="MobiDB-lite"/>
    </source>
</evidence>
<protein>
    <submittedName>
        <fullName evidence="2">Uncharacterized protein</fullName>
    </submittedName>
</protein>
<feature type="compositionally biased region" description="Polar residues" evidence="1">
    <location>
        <begin position="29"/>
        <end position="63"/>
    </location>
</feature>
<comment type="caution">
    <text evidence="2">The sequence shown here is derived from an EMBL/GenBank/DDBJ whole genome shotgun (WGS) entry which is preliminary data.</text>
</comment>
<reference evidence="2 3" key="1">
    <citation type="submission" date="2018-09" db="EMBL/GenBank/DDBJ databases">
        <title>Genomic investigation of the strawberry pathogen Phytophthora fragariae indicates pathogenicity is determined by transcriptional variation in three key races.</title>
        <authorList>
            <person name="Adams T.M."/>
            <person name="Armitage A.D."/>
            <person name="Sobczyk M.K."/>
            <person name="Bates H.J."/>
            <person name="Dunwell J.M."/>
            <person name="Nellist C.F."/>
            <person name="Harrison R.J."/>
        </authorList>
    </citation>
    <scope>NUCLEOTIDE SEQUENCE [LARGE SCALE GENOMIC DNA]</scope>
    <source>
        <strain evidence="2 3">SCRP324</strain>
    </source>
</reference>
<accession>A0A6A3HE23</accession>